<evidence type="ECO:0000313" key="4">
    <source>
        <dbReference type="EMBL" id="QTA82735.1"/>
    </source>
</evidence>
<dbReference type="GO" id="GO:0005737">
    <property type="term" value="C:cytoplasm"/>
    <property type="evidence" value="ECO:0007669"/>
    <property type="project" value="TreeGrafter"/>
</dbReference>
<dbReference type="RefSeq" id="WP_207688624.1">
    <property type="nucleotide sequence ID" value="NZ_CP061799.1"/>
</dbReference>
<dbReference type="PANTHER" id="PTHR48051">
    <property type="match status" value="1"/>
</dbReference>
<reference evidence="4" key="1">
    <citation type="journal article" date="2021" name="Microb. Physiol.">
        <title>Proteogenomic Insights into the Physiology of Marine, Sulfate-Reducing, Filamentous Desulfonema limicola and Desulfonema magnum.</title>
        <authorList>
            <person name="Schnaars V."/>
            <person name="Wohlbrand L."/>
            <person name="Scheve S."/>
            <person name="Hinrichs C."/>
            <person name="Reinhardt R."/>
            <person name="Rabus R."/>
        </authorList>
    </citation>
    <scope>NUCLEOTIDE SEQUENCE</scope>
    <source>
        <strain evidence="4">5ac10</strain>
    </source>
</reference>
<dbReference type="InterPro" id="IPR038729">
    <property type="entry name" value="Rad50/SbcC_AAA"/>
</dbReference>
<dbReference type="Gene3D" id="3.80.10.10">
    <property type="entry name" value="Ribonuclease Inhibitor"/>
    <property type="match status" value="2"/>
</dbReference>
<dbReference type="Gene3D" id="3.40.50.300">
    <property type="entry name" value="P-loop containing nucleotide triphosphate hydrolases"/>
    <property type="match status" value="1"/>
</dbReference>
<dbReference type="InterPro" id="IPR003591">
    <property type="entry name" value="Leu-rich_rpt_typical-subtyp"/>
</dbReference>
<name>A0A975BCN2_9BACT</name>
<gene>
    <name evidence="4" type="ORF">dnl_51170</name>
</gene>
<proteinExistence type="predicted"/>
<dbReference type="SUPFAM" id="SSF52540">
    <property type="entry name" value="P-loop containing nucleoside triphosphate hydrolases"/>
    <property type="match status" value="1"/>
</dbReference>
<dbReference type="Proteomes" id="UP000663720">
    <property type="component" value="Chromosome"/>
</dbReference>
<dbReference type="Pfam" id="PF13476">
    <property type="entry name" value="AAA_23"/>
    <property type="match status" value="1"/>
</dbReference>
<accession>A0A975BCN2</accession>
<evidence type="ECO:0000313" key="5">
    <source>
        <dbReference type="Proteomes" id="UP000663720"/>
    </source>
</evidence>
<evidence type="ECO:0000256" key="1">
    <source>
        <dbReference type="ARBA" id="ARBA00022614"/>
    </source>
</evidence>
<organism evidence="4 5">
    <name type="scientific">Desulfonema limicola</name>
    <dbReference type="NCBI Taxonomy" id="45656"/>
    <lineage>
        <taxon>Bacteria</taxon>
        <taxon>Pseudomonadati</taxon>
        <taxon>Thermodesulfobacteriota</taxon>
        <taxon>Desulfobacteria</taxon>
        <taxon>Desulfobacterales</taxon>
        <taxon>Desulfococcaceae</taxon>
        <taxon>Desulfonema</taxon>
    </lineage>
</organism>
<dbReference type="InterPro" id="IPR027417">
    <property type="entry name" value="P-loop_NTPase"/>
</dbReference>
<dbReference type="EMBL" id="CP061799">
    <property type="protein sequence ID" value="QTA82735.1"/>
    <property type="molecule type" value="Genomic_DNA"/>
</dbReference>
<keyword evidence="5" id="KW-1185">Reference proteome</keyword>
<dbReference type="Pfam" id="PF13855">
    <property type="entry name" value="LRR_8"/>
    <property type="match status" value="2"/>
</dbReference>
<protein>
    <submittedName>
        <fullName evidence="4">AAA ATPase-like domain-containing protein</fullName>
    </submittedName>
</protein>
<dbReference type="GO" id="GO:0016887">
    <property type="term" value="F:ATP hydrolysis activity"/>
    <property type="evidence" value="ECO:0007669"/>
    <property type="project" value="InterPro"/>
</dbReference>
<dbReference type="InterPro" id="IPR050216">
    <property type="entry name" value="LRR_domain-containing"/>
</dbReference>
<dbReference type="InterPro" id="IPR032675">
    <property type="entry name" value="LRR_dom_sf"/>
</dbReference>
<evidence type="ECO:0000256" key="2">
    <source>
        <dbReference type="ARBA" id="ARBA00022737"/>
    </source>
</evidence>
<dbReference type="SUPFAM" id="SSF52058">
    <property type="entry name" value="L domain-like"/>
    <property type="match status" value="1"/>
</dbReference>
<keyword evidence="1" id="KW-0433">Leucine-rich repeat</keyword>
<keyword evidence="2" id="KW-0677">Repeat</keyword>
<sequence length="671" mass="77028">MLTLANNHFTSLGPEIGKFKNLQQLHIQNNELSSLPPEIGELKNLRQLHIQNNRLDSLPSELSNLKNLQIFNATKNYFKIVPSIIYEMQSLLQLHLSNNQLERIDREIGNLINLTHLSLNNNKLLYIPQEIGKLTNLGLLNLSHNNIKRLPVDILNLTQLTQLLLTDNKIPLPKKSKKNTPEQLISCILEKQPKLMPTNKADIFINVSMENLINEYGNKLNQALNDRGIECEYIDEIEDIDVGTTVVFIIIPFDISNKAELIFPIISKCNSMQKKIHIFLHSRHHATGNVMNLENMETIIQLRKKLKTDYAEKINYYDSLKNLTSLIYEGVKKQSPVFKIQSLKLTNIGHYSNITIDMNRPITFFEGENGTGKTTILRALALGIIGSNHNKIDNNKIKSLLAVNQLDLENNIKVKSGKIELHYTVDGIRYCNTIEINSIDQGRDIEIKNKGDFYIISEKYNLKPLLIGFPQVRNEVDTKIVRELSTDYIDDLIPLINNSNCNRFQSFITWIANLDDTAIKKEKKYPDKLPEERKIINEIFKIISNIIGYDMHLKIVRQSNPPDVWVSTKHVPNGISLNFISQGFKDIMRLIGYFTLRLSQTYAHSIKFTEENSVVIVDGIDSYLHPKWQANLLHVFQKFFPNTQFIISCHTSFPSSSLDTESINLLRFDDS</sequence>
<dbReference type="PROSITE" id="PS51450">
    <property type="entry name" value="LRR"/>
    <property type="match status" value="4"/>
</dbReference>
<dbReference type="SMART" id="SM00369">
    <property type="entry name" value="LRR_TYP"/>
    <property type="match status" value="5"/>
</dbReference>
<feature type="domain" description="Rad50/SbcC-type AAA" evidence="3">
    <location>
        <begin position="342"/>
        <end position="492"/>
    </location>
</feature>
<dbReference type="AlphaFoldDB" id="A0A975BCN2"/>
<evidence type="ECO:0000259" key="3">
    <source>
        <dbReference type="Pfam" id="PF13476"/>
    </source>
</evidence>
<dbReference type="GO" id="GO:0006302">
    <property type="term" value="P:double-strand break repair"/>
    <property type="evidence" value="ECO:0007669"/>
    <property type="project" value="InterPro"/>
</dbReference>
<dbReference type="KEGG" id="dli:dnl_51170"/>
<dbReference type="PANTHER" id="PTHR48051:SF49">
    <property type="entry name" value="LEUCINE-RICH REPEAT AND DEATH DOMAIN-CONTAINING PROTEIN 1"/>
    <property type="match status" value="1"/>
</dbReference>
<dbReference type="InterPro" id="IPR001611">
    <property type="entry name" value="Leu-rich_rpt"/>
</dbReference>